<dbReference type="Proteomes" id="UP001224845">
    <property type="component" value="Unassembled WGS sequence"/>
</dbReference>
<dbReference type="PROSITE" id="PS50206">
    <property type="entry name" value="RHODANESE_3"/>
    <property type="match status" value="3"/>
</dbReference>
<accession>A0AAW8EGR5</accession>
<gene>
    <name evidence="3" type="ORF">J2W39_003367</name>
</gene>
<sequence length="563" mass="59963">MSLTAEIPIPARAAPSAFAPAISAATLHRWLQDGRELALLDVREHGQYGEGHPFFAVHAAYSRLETEVARLVPRRATRTVLLDGGDTESALARKAAGRLAALGYDDVSVLAGGAPAWSRAGHTLFKGVNLPSKTFGELAEHAFEVPHIDAHTLAARQRAGEPLVLLDGRTLEEHRKMTLPGAIPVPNGELALRWRTLVPDPATPIVVHCAGRTRSIVGAQILRDLGVPNPVLALENGTQGWALAGLELERGSARTLPPAPNAAQRRAARDDAAAAAQRAGVPVLSAAEAQAWLDDGTRTTFVFDIRTAEEFAAGGLQGARHAPGGQLLQATDLQIGVRHARVLVLDDDGVRAPVVALWLRRLGLDAALVEDGLASELRVPVRAPARLPPAVAELDAAELAALREDGADPPAVLDLRPSRTYRARHARGAAWSIRPRVVADALAATGGNLQHSVLLIAPDETIARLAAQDLREAGWQQLSWARAEAVESAGWAQQATSASPSDAEAVDYLLFVHDRHDGNLDAARRYLDWELGLIAQCAPDELASFRLPAAAHESAHQKPHIDS</sequence>
<organism evidence="3 4">
    <name type="scientific">Variovorax paradoxus</name>
    <dbReference type="NCBI Taxonomy" id="34073"/>
    <lineage>
        <taxon>Bacteria</taxon>
        <taxon>Pseudomonadati</taxon>
        <taxon>Pseudomonadota</taxon>
        <taxon>Betaproteobacteria</taxon>
        <taxon>Burkholderiales</taxon>
        <taxon>Comamonadaceae</taxon>
        <taxon>Variovorax</taxon>
    </lineage>
</organism>
<dbReference type="Pfam" id="PF00581">
    <property type="entry name" value="Rhodanese"/>
    <property type="match status" value="3"/>
</dbReference>
<keyword evidence="1" id="KW-0677">Repeat</keyword>
<dbReference type="PANTHER" id="PTHR43855">
    <property type="entry name" value="THIOSULFATE SULFURTRANSFERASE"/>
    <property type="match status" value="1"/>
</dbReference>
<dbReference type="AlphaFoldDB" id="A0AAW8EGR5"/>
<evidence type="ECO:0000259" key="2">
    <source>
        <dbReference type="PROSITE" id="PS50206"/>
    </source>
</evidence>
<feature type="domain" description="Rhodanese" evidence="2">
    <location>
        <begin position="159"/>
        <end position="250"/>
    </location>
</feature>
<dbReference type="RefSeq" id="WP_307594716.1">
    <property type="nucleotide sequence ID" value="NZ_JAUSRV010000008.1"/>
</dbReference>
<evidence type="ECO:0000256" key="1">
    <source>
        <dbReference type="ARBA" id="ARBA00022737"/>
    </source>
</evidence>
<dbReference type="SMART" id="SM00450">
    <property type="entry name" value="RHOD"/>
    <property type="match status" value="3"/>
</dbReference>
<comment type="caution">
    <text evidence="3">The sequence shown here is derived from an EMBL/GenBank/DDBJ whole genome shotgun (WGS) entry which is preliminary data.</text>
</comment>
<dbReference type="InterPro" id="IPR001763">
    <property type="entry name" value="Rhodanese-like_dom"/>
</dbReference>
<feature type="domain" description="Rhodanese" evidence="2">
    <location>
        <begin position="33"/>
        <end position="126"/>
    </location>
</feature>
<protein>
    <submittedName>
        <fullName evidence="3">Rhodanese-related sulfurtransferase</fullName>
    </submittedName>
</protein>
<dbReference type="EMBL" id="JAUSRV010000008">
    <property type="protein sequence ID" value="MDP9972125.1"/>
    <property type="molecule type" value="Genomic_DNA"/>
</dbReference>
<name>A0AAW8EGR5_VARPD</name>
<dbReference type="PANTHER" id="PTHR43855:SF1">
    <property type="entry name" value="THIOSULFATE SULFURTRANSFERASE"/>
    <property type="match status" value="1"/>
</dbReference>
<dbReference type="InterPro" id="IPR036873">
    <property type="entry name" value="Rhodanese-like_dom_sf"/>
</dbReference>
<dbReference type="Gene3D" id="3.40.250.10">
    <property type="entry name" value="Rhodanese-like domain"/>
    <property type="match status" value="3"/>
</dbReference>
<evidence type="ECO:0000313" key="3">
    <source>
        <dbReference type="EMBL" id="MDP9972125.1"/>
    </source>
</evidence>
<feature type="domain" description="Rhodanese" evidence="2">
    <location>
        <begin position="296"/>
        <end position="382"/>
    </location>
</feature>
<reference evidence="3" key="1">
    <citation type="submission" date="2023-07" db="EMBL/GenBank/DDBJ databases">
        <title>Sorghum-associated microbial communities from plants grown in Nebraska, USA.</title>
        <authorList>
            <person name="Schachtman D."/>
        </authorList>
    </citation>
    <scope>NUCLEOTIDE SEQUENCE</scope>
    <source>
        <strain evidence="3">DS3315</strain>
    </source>
</reference>
<dbReference type="SUPFAM" id="SSF52821">
    <property type="entry name" value="Rhodanese/Cell cycle control phosphatase"/>
    <property type="match status" value="4"/>
</dbReference>
<dbReference type="InterPro" id="IPR051126">
    <property type="entry name" value="Thiosulfate_sulfurtransferase"/>
</dbReference>
<proteinExistence type="predicted"/>
<evidence type="ECO:0000313" key="4">
    <source>
        <dbReference type="Proteomes" id="UP001224845"/>
    </source>
</evidence>